<comment type="caution">
    <text evidence="2">The sequence shown here is derived from an EMBL/GenBank/DDBJ whole genome shotgun (WGS) entry which is preliminary data.</text>
</comment>
<dbReference type="InterPro" id="IPR038404">
    <property type="entry name" value="TRAP_DctP_sf"/>
</dbReference>
<dbReference type="GO" id="GO:0030288">
    <property type="term" value="C:outer membrane-bounded periplasmic space"/>
    <property type="evidence" value="ECO:0007669"/>
    <property type="project" value="InterPro"/>
</dbReference>
<keyword evidence="2" id="KW-0675">Receptor</keyword>
<evidence type="ECO:0000313" key="3">
    <source>
        <dbReference type="Proteomes" id="UP000557717"/>
    </source>
</evidence>
<keyword evidence="3" id="KW-1185">Reference proteome</keyword>
<dbReference type="CDD" id="cd13671">
    <property type="entry name" value="PBP2_TRAP_SBP_like_3"/>
    <property type="match status" value="1"/>
</dbReference>
<dbReference type="EMBL" id="JACHFD010000008">
    <property type="protein sequence ID" value="MBB5351695.1"/>
    <property type="molecule type" value="Genomic_DNA"/>
</dbReference>
<dbReference type="PROSITE" id="PS51257">
    <property type="entry name" value="PROKAR_LIPOPROTEIN"/>
    <property type="match status" value="1"/>
</dbReference>
<dbReference type="PIRSF" id="PIRSF006470">
    <property type="entry name" value="DctB"/>
    <property type="match status" value="1"/>
</dbReference>
<dbReference type="NCBIfam" id="TIGR00787">
    <property type="entry name" value="dctP"/>
    <property type="match status" value="1"/>
</dbReference>
<dbReference type="InterPro" id="IPR018389">
    <property type="entry name" value="DctP_fam"/>
</dbReference>
<dbReference type="AlphaFoldDB" id="A0A840V124"/>
<dbReference type="Gene3D" id="3.40.190.170">
    <property type="entry name" value="Bacterial extracellular solute-binding protein, family 7"/>
    <property type="match status" value="1"/>
</dbReference>
<gene>
    <name evidence="2" type="ORF">HNR46_001934</name>
</gene>
<organism evidence="2 3">
    <name type="scientific">Haloferula luteola</name>
    <dbReference type="NCBI Taxonomy" id="595692"/>
    <lineage>
        <taxon>Bacteria</taxon>
        <taxon>Pseudomonadati</taxon>
        <taxon>Verrucomicrobiota</taxon>
        <taxon>Verrucomicrobiia</taxon>
        <taxon>Verrucomicrobiales</taxon>
        <taxon>Verrucomicrobiaceae</taxon>
        <taxon>Haloferula</taxon>
    </lineage>
</organism>
<dbReference type="Proteomes" id="UP000557717">
    <property type="component" value="Unassembled WGS sequence"/>
</dbReference>
<evidence type="ECO:0000313" key="2">
    <source>
        <dbReference type="EMBL" id="MBB5351695.1"/>
    </source>
</evidence>
<evidence type="ECO:0000256" key="1">
    <source>
        <dbReference type="ARBA" id="ARBA00022729"/>
    </source>
</evidence>
<dbReference type="PANTHER" id="PTHR33376">
    <property type="match status" value="1"/>
</dbReference>
<accession>A0A840V124</accession>
<dbReference type="NCBIfam" id="NF037995">
    <property type="entry name" value="TRAP_S1"/>
    <property type="match status" value="1"/>
</dbReference>
<proteinExistence type="predicted"/>
<keyword evidence="1" id="KW-0732">Signal</keyword>
<protein>
    <submittedName>
        <fullName evidence="2">Tripartite ATP-independent transporter DctP family solute receptor</fullName>
    </submittedName>
</protein>
<dbReference type="RefSeq" id="WP_184018088.1">
    <property type="nucleotide sequence ID" value="NZ_JACHFD010000008.1"/>
</dbReference>
<reference evidence="2 3" key="1">
    <citation type="submission" date="2020-08" db="EMBL/GenBank/DDBJ databases">
        <title>Genomic Encyclopedia of Type Strains, Phase IV (KMG-IV): sequencing the most valuable type-strain genomes for metagenomic binning, comparative biology and taxonomic classification.</title>
        <authorList>
            <person name="Goeker M."/>
        </authorList>
    </citation>
    <scope>NUCLEOTIDE SEQUENCE [LARGE SCALE GENOMIC DNA]</scope>
    <source>
        <strain evidence="2 3">YC6886</strain>
    </source>
</reference>
<sequence>MMKASTSLFVVGLLVGLLGACLTFALLGQRADAPGGGGRVLTVAHALPVNHPVHQGIVEFGEELARLSNGALKVEIYPSEQLGNETECLEKVQQGAIDVTKVSAAPIGNFVPLFKLFSLPYLFRDREHYWSTLDGPVGADLLKAMETNGSGATSGLVGLGYYDAGSRSFYTTRKVTGPQDLKGLKIRVMQDPVAEDTVKSMGASAVVMSFGELYTSLKQGGVDGAENNPPSFLSSRHFEICKHYVLDEHSSIPDVLVCSEKLWSGLSEVERGWMQEAMKKSSLFQRALWAEETEKSLQQLRESGVEILEADPAPFRAAAESVTEAYATGERAAMVKRIQEVE</sequence>
<dbReference type="GO" id="GO:0030246">
    <property type="term" value="F:carbohydrate binding"/>
    <property type="evidence" value="ECO:0007669"/>
    <property type="project" value="TreeGrafter"/>
</dbReference>
<dbReference type="PANTHER" id="PTHR33376:SF2">
    <property type="entry name" value="DICARBOXYLATE-BINDING PERIPLASMIC PROTEIN"/>
    <property type="match status" value="1"/>
</dbReference>
<dbReference type="GO" id="GO:0055085">
    <property type="term" value="P:transmembrane transport"/>
    <property type="evidence" value="ECO:0007669"/>
    <property type="project" value="InterPro"/>
</dbReference>
<dbReference type="InterPro" id="IPR004682">
    <property type="entry name" value="TRAP_DctP"/>
</dbReference>
<name>A0A840V124_9BACT</name>
<dbReference type="Pfam" id="PF03480">
    <property type="entry name" value="DctP"/>
    <property type="match status" value="1"/>
</dbReference>